<proteinExistence type="predicted"/>
<dbReference type="Proteomes" id="UP001057402">
    <property type="component" value="Chromosome 4"/>
</dbReference>
<comment type="caution">
    <text evidence="1">The sequence shown here is derived from an EMBL/GenBank/DDBJ whole genome shotgun (WGS) entry which is preliminary data.</text>
</comment>
<protein>
    <submittedName>
        <fullName evidence="1">Uncharacterized protein</fullName>
    </submittedName>
</protein>
<organism evidence="1 2">
    <name type="scientific">Melastoma candidum</name>
    <dbReference type="NCBI Taxonomy" id="119954"/>
    <lineage>
        <taxon>Eukaryota</taxon>
        <taxon>Viridiplantae</taxon>
        <taxon>Streptophyta</taxon>
        <taxon>Embryophyta</taxon>
        <taxon>Tracheophyta</taxon>
        <taxon>Spermatophyta</taxon>
        <taxon>Magnoliopsida</taxon>
        <taxon>eudicotyledons</taxon>
        <taxon>Gunneridae</taxon>
        <taxon>Pentapetalae</taxon>
        <taxon>rosids</taxon>
        <taxon>malvids</taxon>
        <taxon>Myrtales</taxon>
        <taxon>Melastomataceae</taxon>
        <taxon>Melastomatoideae</taxon>
        <taxon>Melastomateae</taxon>
        <taxon>Melastoma</taxon>
    </lineage>
</organism>
<accession>A0ACB9R5M3</accession>
<keyword evidence="2" id="KW-1185">Reference proteome</keyword>
<sequence length="467" mass="52906">MKRPPRPVFSLLLMVVLAVTLASRAYLRHRFEVESGFGGIFGTVGARGVVQMTRFDPKMLRLAANYSADAKFGTEIEQLLQGNFGSQARYRTFATWRRVSGHRRDVTRRVSSLSGSSTVLPTTINNPRFYRYWLDFRRNLQEWSRKRRFDDVIMLDLVKLVKGQLNAYAGGSVGSDRKYKSCAVVGNSGILLERSYGELIDGHEMVIRLNNARIGGYERSVGSKTSVSFINSNILHFCTRRERCYCHPYGIDTPIVMYICQPMHLLDYTACNSTYRSPLLITDPRFDMLCARIVKYYSLKRFAEETGRNLVEWDKVHHEPEFHYSSGMQAVMLAVGICDRVSLFGFGKSNSTKHHYHTNQKAELSLHDYMAEYDLYHDLAERPQAIPFISDKLTLAREMGIIVHHMHLTGNTPQRHSTIPGSRLPHGSSSHVALINAQKNCSGCCNGKPHCDPSTAVAELGRGRLPD</sequence>
<dbReference type="EMBL" id="CM042883">
    <property type="protein sequence ID" value="KAI4373586.1"/>
    <property type="molecule type" value="Genomic_DNA"/>
</dbReference>
<name>A0ACB9R5M3_9MYRT</name>
<evidence type="ECO:0000313" key="1">
    <source>
        <dbReference type="EMBL" id="KAI4373586.1"/>
    </source>
</evidence>
<reference evidence="2" key="1">
    <citation type="journal article" date="2023" name="Front. Plant Sci.">
        <title>Chromosomal-level genome assembly of Melastoma candidum provides insights into trichome evolution.</title>
        <authorList>
            <person name="Zhong Y."/>
            <person name="Wu W."/>
            <person name="Sun C."/>
            <person name="Zou P."/>
            <person name="Liu Y."/>
            <person name="Dai S."/>
            <person name="Zhou R."/>
        </authorList>
    </citation>
    <scope>NUCLEOTIDE SEQUENCE [LARGE SCALE GENOMIC DNA]</scope>
</reference>
<gene>
    <name evidence="1" type="ORF">MLD38_011698</name>
</gene>
<evidence type="ECO:0000313" key="2">
    <source>
        <dbReference type="Proteomes" id="UP001057402"/>
    </source>
</evidence>